<reference evidence="3 4" key="1">
    <citation type="submission" date="2020-03" db="EMBL/GenBank/DDBJ databases">
        <title>Propioniciclava sp. nov., isolated from Hydrophilus acuminatus.</title>
        <authorList>
            <person name="Hyun D.-W."/>
            <person name="Bae J.-W."/>
        </authorList>
    </citation>
    <scope>NUCLEOTIDE SEQUENCE [LARGE SCALE GENOMIC DNA]</scope>
    <source>
        <strain evidence="3 4">HDW11</strain>
    </source>
</reference>
<keyword evidence="4" id="KW-1185">Reference proteome</keyword>
<dbReference type="KEGG" id="prv:G7070_01905"/>
<dbReference type="Gene3D" id="3.30.1460.30">
    <property type="entry name" value="YgaC/TfoX-N like chaperone"/>
    <property type="match status" value="1"/>
</dbReference>
<dbReference type="EMBL" id="CP049865">
    <property type="protein sequence ID" value="QIK71264.1"/>
    <property type="molecule type" value="Genomic_DNA"/>
</dbReference>
<feature type="region of interest" description="Disordered" evidence="1">
    <location>
        <begin position="1"/>
        <end position="26"/>
    </location>
</feature>
<sequence length="139" mass="14517">MQAPDPAARGADAGAPPQPARAATTGVPAAQADLVFRLRGLLADEPTLRDVSMFGGRSFMVEGRMLVAAGRDGSLLVRVAGARHDELVARPGAAQAQMGAGRSMGPGWIRVEAQALEDDAALTSWLDLAREHHRRAAEG</sequence>
<dbReference type="AlphaFoldDB" id="A0A6G7Y305"/>
<gene>
    <name evidence="3" type="ORF">G7070_01905</name>
</gene>
<dbReference type="SUPFAM" id="SSF159894">
    <property type="entry name" value="YgaC/TfoX-N like"/>
    <property type="match status" value="1"/>
</dbReference>
<accession>A0A6G7Y305</accession>
<dbReference type="Pfam" id="PF04993">
    <property type="entry name" value="TfoX_N"/>
    <property type="match status" value="1"/>
</dbReference>
<evidence type="ECO:0000313" key="3">
    <source>
        <dbReference type="EMBL" id="QIK71264.1"/>
    </source>
</evidence>
<evidence type="ECO:0000313" key="4">
    <source>
        <dbReference type="Proteomes" id="UP000501058"/>
    </source>
</evidence>
<proteinExistence type="predicted"/>
<evidence type="ECO:0000259" key="2">
    <source>
        <dbReference type="Pfam" id="PF04993"/>
    </source>
</evidence>
<feature type="domain" description="TfoX N-terminal" evidence="2">
    <location>
        <begin position="42"/>
        <end position="131"/>
    </location>
</feature>
<dbReference type="Proteomes" id="UP000501058">
    <property type="component" value="Chromosome"/>
</dbReference>
<protein>
    <submittedName>
        <fullName evidence="3">TfoX/Sxy family protein</fullName>
    </submittedName>
</protein>
<organism evidence="3 4">
    <name type="scientific">Propioniciclava coleopterorum</name>
    <dbReference type="NCBI Taxonomy" id="2714937"/>
    <lineage>
        <taxon>Bacteria</taxon>
        <taxon>Bacillati</taxon>
        <taxon>Actinomycetota</taxon>
        <taxon>Actinomycetes</taxon>
        <taxon>Propionibacteriales</taxon>
        <taxon>Propionibacteriaceae</taxon>
        <taxon>Propioniciclava</taxon>
    </lineage>
</organism>
<name>A0A6G7Y305_9ACTN</name>
<dbReference type="InterPro" id="IPR007076">
    <property type="entry name" value="TfoX_N"/>
</dbReference>
<feature type="compositionally biased region" description="Low complexity" evidence="1">
    <location>
        <begin position="1"/>
        <end position="23"/>
    </location>
</feature>
<evidence type="ECO:0000256" key="1">
    <source>
        <dbReference type="SAM" id="MobiDB-lite"/>
    </source>
</evidence>
<dbReference type="RefSeq" id="WP_166231510.1">
    <property type="nucleotide sequence ID" value="NZ_CP049865.1"/>
</dbReference>